<dbReference type="Proteomes" id="UP000245119">
    <property type="component" value="Linkage Group LG5"/>
</dbReference>
<dbReference type="EMBL" id="PZQS01000005">
    <property type="protein sequence ID" value="PVD30448.1"/>
    <property type="molecule type" value="Genomic_DNA"/>
</dbReference>
<organism evidence="3 4">
    <name type="scientific">Pomacea canaliculata</name>
    <name type="common">Golden apple snail</name>
    <dbReference type="NCBI Taxonomy" id="400727"/>
    <lineage>
        <taxon>Eukaryota</taxon>
        <taxon>Metazoa</taxon>
        <taxon>Spiralia</taxon>
        <taxon>Lophotrochozoa</taxon>
        <taxon>Mollusca</taxon>
        <taxon>Gastropoda</taxon>
        <taxon>Caenogastropoda</taxon>
        <taxon>Architaenioglossa</taxon>
        <taxon>Ampullarioidea</taxon>
        <taxon>Ampullariidae</taxon>
        <taxon>Pomacea</taxon>
    </lineage>
</organism>
<feature type="region of interest" description="Disordered" evidence="1">
    <location>
        <begin position="142"/>
        <end position="161"/>
    </location>
</feature>
<dbReference type="AlphaFoldDB" id="A0A2T7PAL3"/>
<gene>
    <name evidence="3" type="ORF">C0Q70_09714</name>
</gene>
<dbReference type="OMA" id="QNIYAWL"/>
<dbReference type="Gene3D" id="1.10.418.10">
    <property type="entry name" value="Calponin-like domain"/>
    <property type="match status" value="1"/>
</dbReference>
<dbReference type="PROSITE" id="PS50021">
    <property type="entry name" value="CH"/>
    <property type="match status" value="1"/>
</dbReference>
<dbReference type="Pfam" id="PF06294">
    <property type="entry name" value="CH_2"/>
    <property type="match status" value="1"/>
</dbReference>
<dbReference type="InterPro" id="IPR010441">
    <property type="entry name" value="CH_2"/>
</dbReference>
<dbReference type="PANTHER" id="PTHR12509:SF9">
    <property type="entry name" value="SPERM FLAGELLAR PROTEIN 1 ISOFORM X1"/>
    <property type="match status" value="1"/>
</dbReference>
<evidence type="ECO:0000313" key="4">
    <source>
        <dbReference type="Proteomes" id="UP000245119"/>
    </source>
</evidence>
<protein>
    <recommendedName>
        <fullName evidence="2">Calponin-homology (CH) domain-containing protein</fullName>
    </recommendedName>
</protein>
<evidence type="ECO:0000313" key="3">
    <source>
        <dbReference type="EMBL" id="PVD30448.1"/>
    </source>
</evidence>
<dbReference type="GO" id="GO:0051493">
    <property type="term" value="P:regulation of cytoskeleton organization"/>
    <property type="evidence" value="ECO:0007669"/>
    <property type="project" value="TreeGrafter"/>
</dbReference>
<dbReference type="PANTHER" id="PTHR12509">
    <property type="entry name" value="SPERMATOGENESIS-ASSOCIATED 4-RELATED"/>
    <property type="match status" value="1"/>
</dbReference>
<proteinExistence type="predicted"/>
<dbReference type="SUPFAM" id="SSF47576">
    <property type="entry name" value="Calponin-homology domain, CH-domain"/>
    <property type="match status" value="1"/>
</dbReference>
<dbReference type="GO" id="GO:0005930">
    <property type="term" value="C:axoneme"/>
    <property type="evidence" value="ECO:0007669"/>
    <property type="project" value="TreeGrafter"/>
</dbReference>
<keyword evidence="4" id="KW-1185">Reference proteome</keyword>
<name>A0A2T7PAL3_POMCA</name>
<feature type="domain" description="Calponin-homology (CH)" evidence="2">
    <location>
        <begin position="25"/>
        <end position="130"/>
    </location>
</feature>
<accession>A0A2T7PAL3</accession>
<feature type="compositionally biased region" description="Polar residues" evidence="1">
    <location>
        <begin position="147"/>
        <end position="157"/>
    </location>
</feature>
<dbReference type="FunFam" id="1.10.418.10:FF:000059">
    <property type="entry name" value="RIKEN cDNA 6430531B16 gene"/>
    <property type="match status" value="1"/>
</dbReference>
<dbReference type="InterPro" id="IPR036872">
    <property type="entry name" value="CH_dom_sf"/>
</dbReference>
<reference evidence="3 4" key="1">
    <citation type="submission" date="2018-04" db="EMBL/GenBank/DDBJ databases">
        <title>The genome of golden apple snail Pomacea canaliculata provides insight into stress tolerance and invasive adaptation.</title>
        <authorList>
            <person name="Liu C."/>
            <person name="Liu B."/>
            <person name="Ren Y."/>
            <person name="Zhang Y."/>
            <person name="Wang H."/>
            <person name="Li S."/>
            <person name="Jiang F."/>
            <person name="Yin L."/>
            <person name="Zhang G."/>
            <person name="Qian W."/>
            <person name="Fan W."/>
        </authorList>
    </citation>
    <scope>NUCLEOTIDE SEQUENCE [LARGE SCALE GENOMIC DNA]</scope>
    <source>
        <strain evidence="3">SZHN2017</strain>
        <tissue evidence="3">Muscle</tissue>
    </source>
</reference>
<dbReference type="GO" id="GO:0008017">
    <property type="term" value="F:microtubule binding"/>
    <property type="evidence" value="ECO:0007669"/>
    <property type="project" value="TreeGrafter"/>
</dbReference>
<dbReference type="InterPro" id="IPR052111">
    <property type="entry name" value="Spermatogenesis_Ciliary_MAP"/>
</dbReference>
<sequence length="267" mass="31263">MSQLVSSRRDHDGFTRVDMVDYYDDAELENLYQWLDRVPLTRPKKNLAKDFSDGVLVAEVIKYYFPRMVDLHNYSPAHADKQKMENWYHLNRKVLYRLDLDLSDEVIRALVKSKKKVVERVLMLLRLQIDKAMEKMQRHKERVKHLQASSSKASSPFPTGRELIPHKSVSPRSIGANPVIPHSHPSRVGYSQTEFTLPSLPPAINNVDRSLLEEKEQESMAKNETIYILNDKLTRLEQLLHLKDMRIEDLESRLNQVRSLNYSRRVT</sequence>
<dbReference type="OrthoDB" id="193300at2759"/>
<comment type="caution">
    <text evidence="3">The sequence shown here is derived from an EMBL/GenBank/DDBJ whole genome shotgun (WGS) entry which is preliminary data.</text>
</comment>
<evidence type="ECO:0000259" key="2">
    <source>
        <dbReference type="PROSITE" id="PS50021"/>
    </source>
</evidence>
<evidence type="ECO:0000256" key="1">
    <source>
        <dbReference type="SAM" id="MobiDB-lite"/>
    </source>
</evidence>
<dbReference type="InterPro" id="IPR001715">
    <property type="entry name" value="CH_dom"/>
</dbReference>